<dbReference type="PANTHER" id="PTHR39199">
    <property type="entry name" value="BLR5128 PROTEIN"/>
    <property type="match status" value="1"/>
</dbReference>
<dbReference type="Pfam" id="PF13840">
    <property type="entry name" value="ACT_7"/>
    <property type="match status" value="1"/>
</dbReference>
<evidence type="ECO:0000313" key="3">
    <source>
        <dbReference type="Proteomes" id="UP000008136"/>
    </source>
</evidence>
<keyword evidence="3" id="KW-1185">Reference proteome</keyword>
<dbReference type="STRING" id="693661.Arcve_0086"/>
<dbReference type="Gene3D" id="3.30.2130.10">
    <property type="entry name" value="VC0802-like"/>
    <property type="match status" value="1"/>
</dbReference>
<dbReference type="PANTHER" id="PTHR39199:SF1">
    <property type="entry name" value="BLR5128 PROTEIN"/>
    <property type="match status" value="1"/>
</dbReference>
<sequence>MKAKEAVDGAFAVVYDGREITVIVEESRVDEVNAFDVQRGYRLLTFDGVLPFDLVGFIARVSTALAEEGVSIFVVSSYSTDHIFVKESDLDRAIKGLRKAGFEVVVDS</sequence>
<dbReference type="EMBL" id="CP002588">
    <property type="protein sequence ID" value="AEA46127.1"/>
    <property type="molecule type" value="Genomic_DNA"/>
</dbReference>
<dbReference type="Proteomes" id="UP000008136">
    <property type="component" value="Chromosome"/>
</dbReference>
<evidence type="ECO:0000259" key="1">
    <source>
        <dbReference type="Pfam" id="PF13840"/>
    </source>
</evidence>
<dbReference type="GeneID" id="10393178"/>
<dbReference type="InterPro" id="IPR016540">
    <property type="entry name" value="UCP008459"/>
</dbReference>
<dbReference type="eggNOG" id="arCOG05233">
    <property type="taxonomic scope" value="Archaea"/>
</dbReference>
<dbReference type="InterPro" id="IPR045865">
    <property type="entry name" value="ACT-like_dom_sf"/>
</dbReference>
<dbReference type="HOGENOM" id="CLU_130568_2_0_2"/>
<proteinExistence type="predicted"/>
<accession>F2KMV3</accession>
<reference evidence="2 3" key="1">
    <citation type="submission" date="2011-03" db="EMBL/GenBank/DDBJ databases">
        <title>The complete genome of Archaeoglobus veneficus SNP6.</title>
        <authorList>
            <consortium name="US DOE Joint Genome Institute (JGI-PGF)"/>
            <person name="Lucas S."/>
            <person name="Copeland A."/>
            <person name="Lapidus A."/>
            <person name="Bruce D."/>
            <person name="Goodwin L."/>
            <person name="Pitluck S."/>
            <person name="Kyrpides N."/>
            <person name="Mavromatis K."/>
            <person name="Pagani I."/>
            <person name="Ivanova N."/>
            <person name="Mikhailova N."/>
            <person name="Lu M."/>
            <person name="Detter J.C."/>
            <person name="Tapia R."/>
            <person name="Han C."/>
            <person name="Land M."/>
            <person name="Hauser L."/>
            <person name="Markowitz V."/>
            <person name="Cheng J.-F."/>
            <person name="Hugenholtz P."/>
            <person name="Woyke T."/>
            <person name="Wu D."/>
            <person name="Spring S."/>
            <person name="Brambilla E."/>
            <person name="Klenk H.-P."/>
            <person name="Eisen J.A."/>
        </authorList>
    </citation>
    <scope>NUCLEOTIDE SEQUENCE [LARGE SCALE GENOMIC DNA]</scope>
    <source>
        <strain>SNP6</strain>
    </source>
</reference>
<dbReference type="AlphaFoldDB" id="F2KMV3"/>
<dbReference type="RefSeq" id="WP_013682803.1">
    <property type="nucleotide sequence ID" value="NC_015320.1"/>
</dbReference>
<dbReference type="InterPro" id="IPR027795">
    <property type="entry name" value="CASTOR_ACT_dom"/>
</dbReference>
<gene>
    <name evidence="2" type="ordered locus">Arcve_0086</name>
</gene>
<dbReference type="KEGG" id="ave:Arcve_0086"/>
<dbReference type="PIRSF" id="PIRSF008459">
    <property type="entry name" value="UCP008459"/>
    <property type="match status" value="1"/>
</dbReference>
<dbReference type="SUPFAM" id="SSF55021">
    <property type="entry name" value="ACT-like"/>
    <property type="match status" value="1"/>
</dbReference>
<feature type="domain" description="CASTOR ACT" evidence="1">
    <location>
        <begin position="37"/>
        <end position="98"/>
    </location>
</feature>
<protein>
    <recommendedName>
        <fullName evidence="1">CASTOR ACT domain-containing protein</fullName>
    </recommendedName>
</protein>
<organism evidence="2 3">
    <name type="scientific">Archaeoglobus veneficus (strain DSM 11195 / SNP6)</name>
    <dbReference type="NCBI Taxonomy" id="693661"/>
    <lineage>
        <taxon>Archaea</taxon>
        <taxon>Methanobacteriati</taxon>
        <taxon>Methanobacteriota</taxon>
        <taxon>Archaeoglobi</taxon>
        <taxon>Archaeoglobales</taxon>
        <taxon>Archaeoglobaceae</taxon>
        <taxon>Archaeoglobus</taxon>
    </lineage>
</organism>
<name>F2KMV3_ARCVS</name>
<evidence type="ECO:0000313" key="2">
    <source>
        <dbReference type="EMBL" id="AEA46127.1"/>
    </source>
</evidence>